<keyword evidence="5" id="KW-0325">Glycoprotein</keyword>
<dbReference type="FunFam" id="2.40.70.10:FF:000029">
    <property type="entry name" value="Aspartyl protease family protein"/>
    <property type="match status" value="1"/>
</dbReference>
<comment type="similarity">
    <text evidence="1">Belongs to the peptidase A1 family.</text>
</comment>
<dbReference type="PANTHER" id="PTHR47967:SF31">
    <property type="entry name" value="ASPARTYL PROTEASE FAMILY PROTEIN"/>
    <property type="match status" value="1"/>
</dbReference>
<reference evidence="8" key="1">
    <citation type="journal article" date="2021" name="bioRxiv">
        <title>Whole Genome Assembly and Annotation of Northern Wild Rice, Zizania palustris L., Supports a Whole Genome Duplication in the Zizania Genus.</title>
        <authorList>
            <person name="Haas M."/>
            <person name="Kono T."/>
            <person name="Macchietto M."/>
            <person name="Millas R."/>
            <person name="McGilp L."/>
            <person name="Shao M."/>
            <person name="Duquette J."/>
            <person name="Hirsch C.N."/>
            <person name="Kimball J."/>
        </authorList>
    </citation>
    <scope>NUCLEOTIDE SEQUENCE</scope>
    <source>
        <tissue evidence="8">Fresh leaf tissue</tissue>
    </source>
</reference>
<keyword evidence="4" id="KW-0378">Hydrolase</keyword>
<dbReference type="InterPro" id="IPR051708">
    <property type="entry name" value="Plant_Aspart_Prot_A1"/>
</dbReference>
<evidence type="ECO:0000256" key="1">
    <source>
        <dbReference type="ARBA" id="ARBA00007447"/>
    </source>
</evidence>
<dbReference type="Proteomes" id="UP000729402">
    <property type="component" value="Unassembled WGS sequence"/>
</dbReference>
<feature type="domain" description="Peptidase A1" evidence="7">
    <location>
        <begin position="90"/>
        <end position="438"/>
    </location>
</feature>
<name>A0A8J5SD05_ZIZPA</name>
<protein>
    <recommendedName>
        <fullName evidence="7">Peptidase A1 domain-containing protein</fullName>
    </recommendedName>
</protein>
<feature type="signal peptide" evidence="6">
    <location>
        <begin position="1"/>
        <end position="29"/>
    </location>
</feature>
<dbReference type="OrthoDB" id="665129at2759"/>
<dbReference type="CDD" id="cd05476">
    <property type="entry name" value="pepsin_A_like_plant"/>
    <property type="match status" value="1"/>
</dbReference>
<accession>A0A8J5SD05</accession>
<dbReference type="GO" id="GO:0005576">
    <property type="term" value="C:extracellular region"/>
    <property type="evidence" value="ECO:0007669"/>
    <property type="project" value="TreeGrafter"/>
</dbReference>
<dbReference type="GO" id="GO:0006508">
    <property type="term" value="P:proteolysis"/>
    <property type="evidence" value="ECO:0007669"/>
    <property type="project" value="UniProtKB-KW"/>
</dbReference>
<dbReference type="InterPro" id="IPR033121">
    <property type="entry name" value="PEPTIDASE_A1"/>
</dbReference>
<dbReference type="InterPro" id="IPR032861">
    <property type="entry name" value="TAXi_N"/>
</dbReference>
<evidence type="ECO:0000256" key="4">
    <source>
        <dbReference type="ARBA" id="ARBA00022801"/>
    </source>
</evidence>
<dbReference type="PROSITE" id="PS51767">
    <property type="entry name" value="PEPTIDASE_A1"/>
    <property type="match status" value="1"/>
</dbReference>
<evidence type="ECO:0000313" key="9">
    <source>
        <dbReference type="Proteomes" id="UP000729402"/>
    </source>
</evidence>
<dbReference type="PANTHER" id="PTHR47967">
    <property type="entry name" value="OS07G0603500 PROTEIN-RELATED"/>
    <property type="match status" value="1"/>
</dbReference>
<gene>
    <name evidence="8" type="ORF">GUJ93_ZPchr0003g17659</name>
</gene>
<keyword evidence="2" id="KW-0645">Protease</keyword>
<dbReference type="AlphaFoldDB" id="A0A8J5SD05"/>
<comment type="caution">
    <text evidence="8">The sequence shown here is derived from an EMBL/GenBank/DDBJ whole genome shotgun (WGS) entry which is preliminary data.</text>
</comment>
<evidence type="ECO:0000256" key="3">
    <source>
        <dbReference type="ARBA" id="ARBA00022750"/>
    </source>
</evidence>
<sequence>MKQQIEMRKLAVLIVALLAAALAISRCNAAETVRMQLTHVDAGRGLNGRELMQRMALRSRARAARLLLSSTASSVVSPGSYTGVFPVTEYLVHMAIGTPPQSVLLALDTGSDLTWTQCRPCAACFDQPLPYFDPSSSSTFDLLPCGSTPCQDLAPVTACVNPKSRPDQTCVYTYSYGDNSVTTGLLDVETFTFGAGTSVSVPGVAFGCGINNSGNFKNNNETGIAGFGRGPLSLPSQLKVANFSYCLTNITGSKPSTVLLDLPADLYSTGNGAVQTTPLIQSPESPYYYYLSLKGITVGSTRLPVDESTFALRNGTGGTIIDSGSAVTSLPSQVYRLVLDEFAAQVKLPKLTLPLADGLTCFFSPPWAKPDVPKLLLHFEGATMELPRENYVFGFEKTGKSILCLAITEGDEMSIIGNFQQQNMHVLYDLQNSKLSFVPAECDML</sequence>
<dbReference type="InterPro" id="IPR034161">
    <property type="entry name" value="Pepsin-like_plant"/>
</dbReference>
<evidence type="ECO:0000313" key="8">
    <source>
        <dbReference type="EMBL" id="KAG8063599.1"/>
    </source>
</evidence>
<keyword evidence="9" id="KW-1185">Reference proteome</keyword>
<reference evidence="8" key="2">
    <citation type="submission" date="2021-02" db="EMBL/GenBank/DDBJ databases">
        <authorList>
            <person name="Kimball J.A."/>
            <person name="Haas M.W."/>
            <person name="Macchietto M."/>
            <person name="Kono T."/>
            <person name="Duquette J."/>
            <person name="Shao M."/>
        </authorList>
    </citation>
    <scope>NUCLEOTIDE SEQUENCE</scope>
    <source>
        <tissue evidence="8">Fresh leaf tissue</tissue>
    </source>
</reference>
<evidence type="ECO:0000256" key="2">
    <source>
        <dbReference type="ARBA" id="ARBA00022670"/>
    </source>
</evidence>
<dbReference type="InterPro" id="IPR032799">
    <property type="entry name" value="TAXi_C"/>
</dbReference>
<dbReference type="Pfam" id="PF14543">
    <property type="entry name" value="TAXi_N"/>
    <property type="match status" value="1"/>
</dbReference>
<keyword evidence="3" id="KW-0064">Aspartyl protease</keyword>
<dbReference type="EMBL" id="JAAALK010000286">
    <property type="protein sequence ID" value="KAG8063599.1"/>
    <property type="molecule type" value="Genomic_DNA"/>
</dbReference>
<proteinExistence type="inferred from homology"/>
<evidence type="ECO:0000256" key="5">
    <source>
        <dbReference type="ARBA" id="ARBA00023180"/>
    </source>
</evidence>
<dbReference type="Pfam" id="PF14541">
    <property type="entry name" value="TAXi_C"/>
    <property type="match status" value="1"/>
</dbReference>
<organism evidence="8 9">
    <name type="scientific">Zizania palustris</name>
    <name type="common">Northern wild rice</name>
    <dbReference type="NCBI Taxonomy" id="103762"/>
    <lineage>
        <taxon>Eukaryota</taxon>
        <taxon>Viridiplantae</taxon>
        <taxon>Streptophyta</taxon>
        <taxon>Embryophyta</taxon>
        <taxon>Tracheophyta</taxon>
        <taxon>Spermatophyta</taxon>
        <taxon>Magnoliopsida</taxon>
        <taxon>Liliopsida</taxon>
        <taxon>Poales</taxon>
        <taxon>Poaceae</taxon>
        <taxon>BOP clade</taxon>
        <taxon>Oryzoideae</taxon>
        <taxon>Oryzeae</taxon>
        <taxon>Zizaniinae</taxon>
        <taxon>Zizania</taxon>
    </lineage>
</organism>
<keyword evidence="6" id="KW-0732">Signal</keyword>
<evidence type="ECO:0000259" key="7">
    <source>
        <dbReference type="PROSITE" id="PS51767"/>
    </source>
</evidence>
<evidence type="ECO:0000256" key="6">
    <source>
        <dbReference type="SAM" id="SignalP"/>
    </source>
</evidence>
<feature type="chain" id="PRO_5035171596" description="Peptidase A1 domain-containing protein" evidence="6">
    <location>
        <begin position="30"/>
        <end position="445"/>
    </location>
</feature>
<dbReference type="GO" id="GO:0004190">
    <property type="term" value="F:aspartic-type endopeptidase activity"/>
    <property type="evidence" value="ECO:0007669"/>
    <property type="project" value="UniProtKB-KW"/>
</dbReference>